<dbReference type="Proteomes" id="UP000298030">
    <property type="component" value="Unassembled WGS sequence"/>
</dbReference>
<evidence type="ECO:0000313" key="8">
    <source>
        <dbReference type="Proteomes" id="UP000298030"/>
    </source>
</evidence>
<evidence type="ECO:0000256" key="4">
    <source>
        <dbReference type="PROSITE-ProRule" id="PRU00134"/>
    </source>
</evidence>
<keyword evidence="1" id="KW-0479">Metal-binding</keyword>
<evidence type="ECO:0000259" key="6">
    <source>
        <dbReference type="PROSITE" id="PS50865"/>
    </source>
</evidence>
<dbReference type="SUPFAM" id="SSF144232">
    <property type="entry name" value="HIT/MYND zinc finger-like"/>
    <property type="match status" value="1"/>
</dbReference>
<evidence type="ECO:0000256" key="1">
    <source>
        <dbReference type="ARBA" id="ARBA00022723"/>
    </source>
</evidence>
<evidence type="ECO:0000256" key="3">
    <source>
        <dbReference type="ARBA" id="ARBA00022833"/>
    </source>
</evidence>
<dbReference type="AlphaFoldDB" id="A0A4Y7SH84"/>
<proteinExistence type="predicted"/>
<dbReference type="PROSITE" id="PS50865">
    <property type="entry name" value="ZF_MYND_2"/>
    <property type="match status" value="1"/>
</dbReference>
<dbReference type="EMBL" id="QPFP01000118">
    <property type="protein sequence ID" value="TEB21195.1"/>
    <property type="molecule type" value="Genomic_DNA"/>
</dbReference>
<dbReference type="OrthoDB" id="341421at2759"/>
<name>A0A4Y7SH84_COPMI</name>
<sequence>MIRGIASSTSILFNGMPPQAAPSKNTERRLLISRILGAFRKSPIEADVLERNLTLSLVGQNAGVLKHIVDIFNVPALPKRVDSQDDKQREQAKRLSSAVADLKVIFHVLSNPRHTAVLGNFTLDFYSMILDSWSAILKGMDFLLAFASYFPSKDYASAFTLCCDMVYRASCTRGGLREPYREELGTQMYTIDFVHRLFLRIDPATGNYMFIPVYPGGPCGVLALCFRYFGESLDHDLGVSSTPYLFTTNASRRHLLDALVARVSQIAQQANDALDLASAAWAVNIITSGCSSTCCDSRSLWKGLYNREFLKQFASAALQIARKAESLTITDVALWKRLGQSVEILGQTVVFIAPRPMSAASQLVSGGFLSCALVCIRNLSPPHANDTVLAMHKILPFLCYSKPFRSAADLLDFNDLIGGKTAPSSPASTLCDEDNLGKIIALGKAAFLSRPSHTSPNTCSNLGHRKGSPASLPWPQVCGVCHSVSYCSKKCQREDWTLHSGECTKLSEIYRDGGLTLYSFPTGAKADGTWVTASRRGDQLRILEAMASDTLPLPSTLRNALPSKKDPETNPRDDMTRFFHSPHACTIFDLFVAWKTPTGGDGLDRTLFSWLAANHAEELGSNDLISTLGGELTTLGPWTRRFQNLIRYIREDRDTSIVAGAFRSLDSGPVTIIIATVRYSADASGGGGYSVVNSFFGFVYLRNRVPHTHLALTKAPRSFIQYCRQGV</sequence>
<organism evidence="7 8">
    <name type="scientific">Coprinellus micaceus</name>
    <name type="common">Glistening ink-cap mushroom</name>
    <name type="synonym">Coprinus micaceus</name>
    <dbReference type="NCBI Taxonomy" id="71717"/>
    <lineage>
        <taxon>Eukaryota</taxon>
        <taxon>Fungi</taxon>
        <taxon>Dikarya</taxon>
        <taxon>Basidiomycota</taxon>
        <taxon>Agaricomycotina</taxon>
        <taxon>Agaricomycetes</taxon>
        <taxon>Agaricomycetidae</taxon>
        <taxon>Agaricales</taxon>
        <taxon>Agaricineae</taxon>
        <taxon>Psathyrellaceae</taxon>
        <taxon>Coprinellus</taxon>
    </lineage>
</organism>
<dbReference type="GO" id="GO:0008270">
    <property type="term" value="F:zinc ion binding"/>
    <property type="evidence" value="ECO:0007669"/>
    <property type="project" value="UniProtKB-KW"/>
</dbReference>
<dbReference type="InterPro" id="IPR002893">
    <property type="entry name" value="Znf_MYND"/>
</dbReference>
<feature type="compositionally biased region" description="Basic and acidic residues" evidence="5">
    <location>
        <begin position="563"/>
        <end position="573"/>
    </location>
</feature>
<dbReference type="Pfam" id="PF01753">
    <property type="entry name" value="zf-MYND"/>
    <property type="match status" value="1"/>
</dbReference>
<protein>
    <recommendedName>
        <fullName evidence="6">MYND-type domain-containing protein</fullName>
    </recommendedName>
</protein>
<evidence type="ECO:0000256" key="2">
    <source>
        <dbReference type="ARBA" id="ARBA00022771"/>
    </source>
</evidence>
<reference evidence="7 8" key="1">
    <citation type="journal article" date="2019" name="Nat. Ecol. Evol.">
        <title>Megaphylogeny resolves global patterns of mushroom evolution.</title>
        <authorList>
            <person name="Varga T."/>
            <person name="Krizsan K."/>
            <person name="Foldi C."/>
            <person name="Dima B."/>
            <person name="Sanchez-Garcia M."/>
            <person name="Sanchez-Ramirez S."/>
            <person name="Szollosi G.J."/>
            <person name="Szarkandi J.G."/>
            <person name="Papp V."/>
            <person name="Albert L."/>
            <person name="Andreopoulos W."/>
            <person name="Angelini C."/>
            <person name="Antonin V."/>
            <person name="Barry K.W."/>
            <person name="Bougher N.L."/>
            <person name="Buchanan P."/>
            <person name="Buyck B."/>
            <person name="Bense V."/>
            <person name="Catcheside P."/>
            <person name="Chovatia M."/>
            <person name="Cooper J."/>
            <person name="Damon W."/>
            <person name="Desjardin D."/>
            <person name="Finy P."/>
            <person name="Geml J."/>
            <person name="Haridas S."/>
            <person name="Hughes K."/>
            <person name="Justo A."/>
            <person name="Karasinski D."/>
            <person name="Kautmanova I."/>
            <person name="Kiss B."/>
            <person name="Kocsube S."/>
            <person name="Kotiranta H."/>
            <person name="LaButti K.M."/>
            <person name="Lechner B.E."/>
            <person name="Liimatainen K."/>
            <person name="Lipzen A."/>
            <person name="Lukacs Z."/>
            <person name="Mihaltcheva S."/>
            <person name="Morgado L.N."/>
            <person name="Niskanen T."/>
            <person name="Noordeloos M.E."/>
            <person name="Ohm R.A."/>
            <person name="Ortiz-Santana B."/>
            <person name="Ovrebo C."/>
            <person name="Racz N."/>
            <person name="Riley R."/>
            <person name="Savchenko A."/>
            <person name="Shiryaev A."/>
            <person name="Soop K."/>
            <person name="Spirin V."/>
            <person name="Szebenyi C."/>
            <person name="Tomsovsky M."/>
            <person name="Tulloss R.E."/>
            <person name="Uehling J."/>
            <person name="Grigoriev I.V."/>
            <person name="Vagvolgyi C."/>
            <person name="Papp T."/>
            <person name="Martin F.M."/>
            <person name="Miettinen O."/>
            <person name="Hibbett D.S."/>
            <person name="Nagy L.G."/>
        </authorList>
    </citation>
    <scope>NUCLEOTIDE SEQUENCE [LARGE SCALE GENOMIC DNA]</scope>
    <source>
        <strain evidence="7 8">FP101781</strain>
    </source>
</reference>
<feature type="region of interest" description="Disordered" evidence="5">
    <location>
        <begin position="553"/>
        <end position="573"/>
    </location>
</feature>
<feature type="domain" description="MYND-type" evidence="6">
    <location>
        <begin position="459"/>
        <end position="503"/>
    </location>
</feature>
<keyword evidence="8" id="KW-1185">Reference proteome</keyword>
<evidence type="ECO:0000313" key="7">
    <source>
        <dbReference type="EMBL" id="TEB21195.1"/>
    </source>
</evidence>
<keyword evidence="2 4" id="KW-0863">Zinc-finger</keyword>
<dbReference type="STRING" id="71717.A0A4Y7SH84"/>
<accession>A0A4Y7SH84</accession>
<keyword evidence="3" id="KW-0862">Zinc</keyword>
<gene>
    <name evidence="7" type="ORF">FA13DRAFT_1717166</name>
</gene>
<dbReference type="Gene3D" id="6.10.140.2220">
    <property type="match status" value="1"/>
</dbReference>
<comment type="caution">
    <text evidence="7">The sequence shown here is derived from an EMBL/GenBank/DDBJ whole genome shotgun (WGS) entry which is preliminary data.</text>
</comment>
<evidence type="ECO:0000256" key="5">
    <source>
        <dbReference type="SAM" id="MobiDB-lite"/>
    </source>
</evidence>